<dbReference type="EMBL" id="JACAGC010000017">
    <property type="protein sequence ID" value="KAF6306527.1"/>
    <property type="molecule type" value="Genomic_DNA"/>
</dbReference>
<proteinExistence type="predicted"/>
<sequence>MGRRTEADLVQDIFYVHGLFLPTPMLQSQPQHGAAHCLFPQGPPLTGLDLQRWGGEKEESLSTRQLPCSLSPLPEGSEEERARRHRTGVQILKKLHDRRQKVARSRERGAREEPRSDPAPQWGAR</sequence>
<evidence type="ECO:0000313" key="2">
    <source>
        <dbReference type="EMBL" id="KAF6306527.1"/>
    </source>
</evidence>
<reference evidence="2 3" key="1">
    <citation type="journal article" date="2020" name="Nature">
        <title>Six reference-quality genomes reveal evolution of bat adaptations.</title>
        <authorList>
            <person name="Jebb D."/>
            <person name="Huang Z."/>
            <person name="Pippel M."/>
            <person name="Hughes G.M."/>
            <person name="Lavrichenko K."/>
            <person name="Devanna P."/>
            <person name="Winkler S."/>
            <person name="Jermiin L.S."/>
            <person name="Skirmuntt E.C."/>
            <person name="Katzourakis A."/>
            <person name="Burkitt-Gray L."/>
            <person name="Ray D.A."/>
            <person name="Sullivan K.A.M."/>
            <person name="Roscito J.G."/>
            <person name="Kirilenko B.M."/>
            <person name="Davalos L.M."/>
            <person name="Corthals A.P."/>
            <person name="Power M.L."/>
            <person name="Jones G."/>
            <person name="Ransome R.D."/>
            <person name="Dechmann D.K.N."/>
            <person name="Locatelli A.G."/>
            <person name="Puechmaille S.J."/>
            <person name="Fedrigo O."/>
            <person name="Jarvis E.D."/>
            <person name="Hiller M."/>
            <person name="Vernes S.C."/>
            <person name="Myers E.W."/>
            <person name="Teeling E.C."/>
        </authorList>
    </citation>
    <scope>NUCLEOTIDE SEQUENCE [LARGE SCALE GENOMIC DNA]</scope>
    <source>
        <strain evidence="2">MRhiFer1</strain>
        <tissue evidence="2">Lung</tissue>
    </source>
</reference>
<dbReference type="AlphaFoldDB" id="A0A7J7U0U6"/>
<feature type="compositionally biased region" description="Basic residues" evidence="1">
    <location>
        <begin position="83"/>
        <end position="103"/>
    </location>
</feature>
<evidence type="ECO:0000256" key="1">
    <source>
        <dbReference type="SAM" id="MobiDB-lite"/>
    </source>
</evidence>
<gene>
    <name evidence="2" type="ORF">mRhiFer1_008632</name>
</gene>
<dbReference type="Proteomes" id="UP000585614">
    <property type="component" value="Unassembled WGS sequence"/>
</dbReference>
<protein>
    <submittedName>
        <fullName evidence="2">Uncharacterized protein</fullName>
    </submittedName>
</protein>
<organism evidence="2 3">
    <name type="scientific">Rhinolophus ferrumequinum</name>
    <name type="common">Greater horseshoe bat</name>
    <dbReference type="NCBI Taxonomy" id="59479"/>
    <lineage>
        <taxon>Eukaryota</taxon>
        <taxon>Metazoa</taxon>
        <taxon>Chordata</taxon>
        <taxon>Craniata</taxon>
        <taxon>Vertebrata</taxon>
        <taxon>Euteleostomi</taxon>
        <taxon>Mammalia</taxon>
        <taxon>Eutheria</taxon>
        <taxon>Laurasiatheria</taxon>
        <taxon>Chiroptera</taxon>
        <taxon>Yinpterochiroptera</taxon>
        <taxon>Rhinolophoidea</taxon>
        <taxon>Rhinolophidae</taxon>
        <taxon>Rhinolophinae</taxon>
        <taxon>Rhinolophus</taxon>
    </lineage>
</organism>
<comment type="caution">
    <text evidence="2">The sequence shown here is derived from an EMBL/GenBank/DDBJ whole genome shotgun (WGS) entry which is preliminary data.</text>
</comment>
<feature type="region of interest" description="Disordered" evidence="1">
    <location>
        <begin position="54"/>
        <end position="125"/>
    </location>
</feature>
<accession>A0A7J7U0U6</accession>
<feature type="compositionally biased region" description="Low complexity" evidence="1">
    <location>
        <begin position="66"/>
        <end position="75"/>
    </location>
</feature>
<evidence type="ECO:0000313" key="3">
    <source>
        <dbReference type="Proteomes" id="UP000585614"/>
    </source>
</evidence>
<name>A0A7J7U0U6_RHIFE</name>
<feature type="compositionally biased region" description="Basic and acidic residues" evidence="1">
    <location>
        <begin position="104"/>
        <end position="116"/>
    </location>
</feature>